<dbReference type="Proteomes" id="UP000195489">
    <property type="component" value="Chromosome 8"/>
</dbReference>
<keyword evidence="4" id="KW-1185">Reference proteome</keyword>
<reference evidence="3" key="3">
    <citation type="submission" date="2019-05" db="EMBL/GenBank/DDBJ databases">
        <authorList>
            <consortium name="Pathogen Informatics"/>
        </authorList>
    </citation>
    <scope>NUCLEOTIDE SEQUENCE</scope>
    <source>
        <strain evidence="3">AS</strain>
        <strain evidence="2 5">CB</strain>
    </source>
</reference>
<gene>
    <name evidence="3" type="ORF">PCHAS_0827300</name>
    <name evidence="2" type="ORF">PCHCB_000171100</name>
</gene>
<reference evidence="3 4" key="1">
    <citation type="journal article" date="2014" name="BMC Biol.">
        <title>A comprehensive evaluation of rodent malaria parasite genomes and gene expression.</title>
        <authorList>
            <person name="Otto T.D."/>
            <person name="Bohme U."/>
            <person name="Jackson A.P."/>
            <person name="Hunt M."/>
            <person name="Franke-Fayard B."/>
            <person name="Hoeijmakers W.A."/>
            <person name="Religa A.A."/>
            <person name="Robertson L."/>
            <person name="Sanders M."/>
            <person name="Ogun S.A."/>
            <person name="Cunningham D."/>
            <person name="Erhart A."/>
            <person name="Billker O."/>
            <person name="Khan S.M."/>
            <person name="Stunnenberg H.G."/>
            <person name="Langhorne J."/>
            <person name="Holder A.A."/>
            <person name="Waters A.P."/>
            <person name="Newbold C.I."/>
            <person name="Pain A."/>
            <person name="Berriman M."/>
            <person name="Janse C.J."/>
        </authorList>
    </citation>
    <scope>NUCLEOTIDE SEQUENCE [LARGE SCALE GENOMIC DNA]</scope>
    <source>
        <strain evidence="3 4">AS</strain>
    </source>
</reference>
<evidence type="ECO:0000313" key="5">
    <source>
        <dbReference type="Proteomes" id="UP000195489"/>
    </source>
</evidence>
<dbReference type="EMBL" id="LK022885">
    <property type="protein sequence ID" value="VTZ68481.1"/>
    <property type="molecule type" value="Genomic_DNA"/>
</dbReference>
<dbReference type="EMBL" id="LT608160">
    <property type="protein sequence ID" value="SCN59808.1"/>
    <property type="molecule type" value="Genomic_DNA"/>
</dbReference>
<dbReference type="RefSeq" id="XP_016653830.1">
    <property type="nucleotide sequence ID" value="XM_016797927.1"/>
</dbReference>
<evidence type="ECO:0000313" key="2">
    <source>
        <dbReference type="EMBL" id="SCN59808.1"/>
    </source>
</evidence>
<sequence length="51" mass="5913">MIGTIFSIIFTILKLCFATSPIICIILIFLLNKNNVPEDQKKKTDFYFEVD</sequence>
<name>A0A077TKP7_PLACU</name>
<protein>
    <submittedName>
        <fullName evidence="3">Uncharacterized protein</fullName>
    </submittedName>
</protein>
<dbReference type="KEGG" id="pcb:PCHAS_0827300"/>
<evidence type="ECO:0000256" key="1">
    <source>
        <dbReference type="SAM" id="Phobius"/>
    </source>
</evidence>
<accession>A0A077TKP7</accession>
<dbReference type="VEuPathDB" id="PlasmoDB:PCHAS_0827300"/>
<keyword evidence="1" id="KW-1133">Transmembrane helix</keyword>
<reference evidence="3" key="2">
    <citation type="submission" date="2014-05" db="EMBL/GenBank/DDBJ databases">
        <authorList>
            <person name="Aslett M.A."/>
            <person name="De Silva N."/>
        </authorList>
    </citation>
    <scope>NUCLEOTIDE SEQUENCE</scope>
    <source>
        <strain evidence="3">AS</strain>
    </source>
</reference>
<dbReference type="OrthoDB" id="369085at2759"/>
<proteinExistence type="predicted"/>
<keyword evidence="1" id="KW-0472">Membrane</keyword>
<dbReference type="AlphaFoldDB" id="A0A077TKP7"/>
<organism evidence="3 4">
    <name type="scientific">Plasmodium chabaudi chabaudi</name>
    <dbReference type="NCBI Taxonomy" id="31271"/>
    <lineage>
        <taxon>Eukaryota</taxon>
        <taxon>Sar</taxon>
        <taxon>Alveolata</taxon>
        <taxon>Apicomplexa</taxon>
        <taxon>Aconoidasida</taxon>
        <taxon>Haemosporida</taxon>
        <taxon>Plasmodiidae</taxon>
        <taxon>Plasmodium</taxon>
        <taxon>Plasmodium (Vinckeia)</taxon>
    </lineage>
</organism>
<evidence type="ECO:0000313" key="3">
    <source>
        <dbReference type="EMBL" id="VTZ68481.1"/>
    </source>
</evidence>
<dbReference type="GeneID" id="27794743"/>
<keyword evidence="1" id="KW-0812">Transmembrane</keyword>
<feature type="transmembrane region" description="Helical" evidence="1">
    <location>
        <begin position="6"/>
        <end position="31"/>
    </location>
</feature>
<dbReference type="Proteomes" id="UP000071118">
    <property type="component" value="Chromosome 8"/>
</dbReference>
<evidence type="ECO:0000313" key="4">
    <source>
        <dbReference type="Proteomes" id="UP000071118"/>
    </source>
</evidence>